<dbReference type="EMBL" id="QZBS01000066">
    <property type="protein sequence ID" value="THZ74897.1"/>
    <property type="molecule type" value="Genomic_DNA"/>
</dbReference>
<evidence type="ECO:0000256" key="1">
    <source>
        <dbReference type="SAM" id="MobiDB-lite"/>
    </source>
</evidence>
<evidence type="ECO:0000259" key="2">
    <source>
        <dbReference type="Pfam" id="PF22980"/>
    </source>
</evidence>
<name>A0A4S8Z823_AURPU</name>
<feature type="compositionally biased region" description="Basic residues" evidence="1">
    <location>
        <begin position="101"/>
        <end position="112"/>
    </location>
</feature>
<evidence type="ECO:0000313" key="5">
    <source>
        <dbReference type="Proteomes" id="UP000309734"/>
    </source>
</evidence>
<accession>A0A4S8Z823</accession>
<dbReference type="Proteomes" id="UP000309734">
    <property type="component" value="Unassembled WGS sequence"/>
</dbReference>
<evidence type="ECO:0000313" key="6">
    <source>
        <dbReference type="Proteomes" id="UP000310421"/>
    </source>
</evidence>
<sequence>MAPISKDEHILLLFACIKNSRGPGQVDWNGVATDTQLTSNAVAKRFNKLAKDYGVRGVLRGGTGRVSAAGTKNRPEHEEGEQGDSQEDSSGAKGKGGQKGGKGRASKKRKISKVASTSDDESDGDNEQVDYDAQDVVAGEQEDIKPELDGDDEVSCFGFRTNTAASTDFVTRLSLDRRLQLPRRPF</sequence>
<reference evidence="5 6" key="1">
    <citation type="submission" date="2018-10" db="EMBL/GenBank/DDBJ databases">
        <title>Fifty Aureobasidium pullulans genomes reveal a recombining polyextremotolerant generalist.</title>
        <authorList>
            <person name="Gostincar C."/>
            <person name="Turk M."/>
            <person name="Zajc J."/>
            <person name="Gunde-Cimerman N."/>
        </authorList>
    </citation>
    <scope>NUCLEOTIDE SEQUENCE [LARGE SCALE GENOMIC DNA]</scope>
    <source>
        <strain evidence="3 6">EXF-10751</strain>
        <strain evidence="4 5">EXF-3519</strain>
    </source>
</reference>
<proteinExistence type="predicted"/>
<feature type="domain" description="Myb-like DNA-binding" evidence="2">
    <location>
        <begin position="7"/>
        <end position="54"/>
    </location>
</feature>
<feature type="compositionally biased region" description="Acidic residues" evidence="1">
    <location>
        <begin position="78"/>
        <end position="87"/>
    </location>
</feature>
<dbReference type="EMBL" id="QZAN01000068">
    <property type="protein sequence ID" value="THW60000.1"/>
    <property type="molecule type" value="Genomic_DNA"/>
</dbReference>
<evidence type="ECO:0000313" key="4">
    <source>
        <dbReference type="EMBL" id="THZ74897.1"/>
    </source>
</evidence>
<dbReference type="Pfam" id="PF22980">
    <property type="entry name" value="Myb_DNA-bind_8"/>
    <property type="match status" value="1"/>
</dbReference>
<dbReference type="AlphaFoldDB" id="A0A4S8Z823"/>
<feature type="compositionally biased region" description="Acidic residues" evidence="1">
    <location>
        <begin position="118"/>
        <end position="133"/>
    </location>
</feature>
<dbReference type="InterPro" id="IPR054505">
    <property type="entry name" value="Myb_DNA-bind_8"/>
</dbReference>
<organism evidence="3 6">
    <name type="scientific">Aureobasidium pullulans</name>
    <name type="common">Black yeast</name>
    <name type="synonym">Pullularia pullulans</name>
    <dbReference type="NCBI Taxonomy" id="5580"/>
    <lineage>
        <taxon>Eukaryota</taxon>
        <taxon>Fungi</taxon>
        <taxon>Dikarya</taxon>
        <taxon>Ascomycota</taxon>
        <taxon>Pezizomycotina</taxon>
        <taxon>Dothideomycetes</taxon>
        <taxon>Dothideomycetidae</taxon>
        <taxon>Dothideales</taxon>
        <taxon>Saccotheciaceae</taxon>
        <taxon>Aureobasidium</taxon>
    </lineage>
</organism>
<gene>
    <name evidence="4" type="ORF">D6C85_03184</name>
    <name evidence="3" type="ORF">D6D20_06113</name>
</gene>
<comment type="caution">
    <text evidence="3">The sequence shown here is derived from an EMBL/GenBank/DDBJ whole genome shotgun (WGS) entry which is preliminary data.</text>
</comment>
<feature type="region of interest" description="Disordered" evidence="1">
    <location>
        <begin position="60"/>
        <end position="152"/>
    </location>
</feature>
<protein>
    <recommendedName>
        <fullName evidence="2">Myb-like DNA-binding domain-containing protein</fullName>
    </recommendedName>
</protein>
<evidence type="ECO:0000313" key="3">
    <source>
        <dbReference type="EMBL" id="THW60000.1"/>
    </source>
</evidence>
<dbReference type="Proteomes" id="UP000310421">
    <property type="component" value="Unassembled WGS sequence"/>
</dbReference>